<dbReference type="PANTHER" id="PTHR11802">
    <property type="entry name" value="SERINE PROTEASE FAMILY S10 SERINE CARBOXYPEPTIDASE"/>
    <property type="match status" value="1"/>
</dbReference>
<evidence type="ECO:0000256" key="4">
    <source>
        <dbReference type="ARBA" id="ARBA00022729"/>
    </source>
</evidence>
<evidence type="ECO:0000256" key="7">
    <source>
        <dbReference type="SAM" id="MobiDB-lite"/>
    </source>
</evidence>
<dbReference type="PRINTS" id="PR00724">
    <property type="entry name" value="CRBOXYPTASEC"/>
</dbReference>
<dbReference type="Pfam" id="PF00450">
    <property type="entry name" value="Peptidase_S10"/>
    <property type="match status" value="1"/>
</dbReference>
<dbReference type="GeneID" id="92183634"/>
<feature type="region of interest" description="Disordered" evidence="7">
    <location>
        <begin position="1"/>
        <end position="20"/>
    </location>
</feature>
<evidence type="ECO:0000256" key="8">
    <source>
        <dbReference type="SAM" id="Phobius"/>
    </source>
</evidence>
<evidence type="ECO:0000256" key="3">
    <source>
        <dbReference type="ARBA" id="ARBA00022670"/>
    </source>
</evidence>
<dbReference type="InterPro" id="IPR029058">
    <property type="entry name" value="AB_hydrolase_fold"/>
</dbReference>
<dbReference type="SUPFAM" id="SSF53474">
    <property type="entry name" value="alpha/beta-Hydrolases"/>
    <property type="match status" value="1"/>
</dbReference>
<keyword evidence="4" id="KW-0732">Signal</keyword>
<evidence type="ECO:0000256" key="1">
    <source>
        <dbReference type="ARBA" id="ARBA00009431"/>
    </source>
</evidence>
<dbReference type="InterPro" id="IPR001563">
    <property type="entry name" value="Peptidase_S10"/>
</dbReference>
<dbReference type="Proteomes" id="UP001388673">
    <property type="component" value="Unassembled WGS sequence"/>
</dbReference>
<evidence type="ECO:0000313" key="10">
    <source>
        <dbReference type="Proteomes" id="UP001388673"/>
    </source>
</evidence>
<feature type="transmembrane region" description="Helical" evidence="8">
    <location>
        <begin position="29"/>
        <end position="51"/>
    </location>
</feature>
<keyword evidence="8" id="KW-0812">Transmembrane</keyword>
<dbReference type="Gene3D" id="3.40.50.1820">
    <property type="entry name" value="alpha/beta hydrolase"/>
    <property type="match status" value="1"/>
</dbReference>
<keyword evidence="10" id="KW-1185">Reference proteome</keyword>
<dbReference type="EMBL" id="JBCAWK010000013">
    <property type="protein sequence ID" value="KAK8844530.1"/>
    <property type="molecule type" value="Genomic_DNA"/>
</dbReference>
<dbReference type="GO" id="GO:0004185">
    <property type="term" value="F:serine-type carboxypeptidase activity"/>
    <property type="evidence" value="ECO:0007669"/>
    <property type="project" value="InterPro"/>
</dbReference>
<dbReference type="Gene3D" id="1.10.287.410">
    <property type="match status" value="1"/>
</dbReference>
<keyword evidence="6" id="KW-0325">Glycoprotein</keyword>
<dbReference type="RefSeq" id="XP_066799754.1">
    <property type="nucleotide sequence ID" value="XM_066949460.1"/>
</dbReference>
<dbReference type="PANTHER" id="PTHR11802:SF3">
    <property type="entry name" value="RETINOID-INDUCIBLE SERINE CARBOXYPEPTIDASE"/>
    <property type="match status" value="1"/>
</dbReference>
<keyword evidence="8" id="KW-0472">Membrane</keyword>
<evidence type="ECO:0000256" key="5">
    <source>
        <dbReference type="ARBA" id="ARBA00022801"/>
    </source>
</evidence>
<evidence type="ECO:0000256" key="2">
    <source>
        <dbReference type="ARBA" id="ARBA00022645"/>
    </source>
</evidence>
<reference evidence="9 10" key="1">
    <citation type="journal article" date="2024" name="bioRxiv">
        <title>Comparative genomics of Cryptococcus and Kwoniella reveals pathogenesis evolution and contrasting karyotype dynamics via intercentromeric recombination or chromosome fusion.</title>
        <authorList>
            <person name="Coelho M.A."/>
            <person name="David-Palma M."/>
            <person name="Shea T."/>
            <person name="Bowers K."/>
            <person name="McGinley-Smith S."/>
            <person name="Mohammad A.W."/>
            <person name="Gnirke A."/>
            <person name="Yurkov A.M."/>
            <person name="Nowrousian M."/>
            <person name="Sun S."/>
            <person name="Cuomo C.A."/>
            <person name="Heitman J."/>
        </authorList>
    </citation>
    <scope>NUCLEOTIDE SEQUENCE [LARGE SCALE GENOMIC DNA]</scope>
    <source>
        <strain evidence="9 10">CBS 13917</strain>
    </source>
</reference>
<comment type="similarity">
    <text evidence="1">Belongs to the peptidase S10 family.</text>
</comment>
<accession>A0AAW0YH01</accession>
<dbReference type="AlphaFoldDB" id="A0AAW0YH01"/>
<keyword evidence="8" id="KW-1133">Transmembrane helix</keyword>
<name>A0AAW0YH01_9TREE</name>
<dbReference type="GO" id="GO:0006508">
    <property type="term" value="P:proteolysis"/>
    <property type="evidence" value="ECO:0007669"/>
    <property type="project" value="UniProtKB-KW"/>
</dbReference>
<keyword evidence="5" id="KW-0378">Hydrolase</keyword>
<protein>
    <recommendedName>
        <fullName evidence="11">Alpha/beta-hydrolase</fullName>
    </recommendedName>
</protein>
<evidence type="ECO:0000256" key="6">
    <source>
        <dbReference type="ARBA" id="ARBA00023180"/>
    </source>
</evidence>
<gene>
    <name evidence="9" type="ORF">IAR55_006376</name>
</gene>
<keyword evidence="3" id="KW-0645">Protease</keyword>
<organism evidence="9 10">
    <name type="scientific">Kwoniella newhampshirensis</name>
    <dbReference type="NCBI Taxonomy" id="1651941"/>
    <lineage>
        <taxon>Eukaryota</taxon>
        <taxon>Fungi</taxon>
        <taxon>Dikarya</taxon>
        <taxon>Basidiomycota</taxon>
        <taxon>Agaricomycotina</taxon>
        <taxon>Tremellomycetes</taxon>
        <taxon>Tremellales</taxon>
        <taxon>Cryptococcaceae</taxon>
        <taxon>Kwoniella</taxon>
    </lineage>
</organism>
<evidence type="ECO:0008006" key="11">
    <source>
        <dbReference type="Google" id="ProtNLM"/>
    </source>
</evidence>
<proteinExistence type="inferred from homology"/>
<dbReference type="KEGG" id="kne:92183634"/>
<comment type="caution">
    <text evidence="9">The sequence shown here is derived from an EMBL/GenBank/DDBJ whole genome shotgun (WGS) entry which is preliminary data.</text>
</comment>
<keyword evidence="2" id="KW-0121">Carboxypeptidase</keyword>
<evidence type="ECO:0000313" key="9">
    <source>
        <dbReference type="EMBL" id="KAK8844530.1"/>
    </source>
</evidence>
<sequence>MSSSPDESAPLLDHTDDEQPVTKKRYRRALLGAGAILLLLAGGVIAMVIILTRKNSDRTSPYNEKRFFHDVVKMPNYCDHGSKGYSGYIGLATEDSLEPKRSFFLFSESELSPQDAPLVLTVGGGPGTSGQMRYWNGDGPCRLTETRAELNPYRWTKSFNYLSIDYPVGAGFSHGAIVNSSADAAKEMYDFIQKFYVLFPNMAKNQLVLNGGSYGGMYLPHMANEIVTQNDLQARKKGVPGARHVPLESIMISNPYSDPLSHAVNGVEMNCKKTNPPIWNSTQCEYAYQQLPAMTQYIRTALDIPTLPNKLQAAEFSGEIEEMDLHGVLREDYRKTCNIDQTGENVAPCLPFLARMQTFLRNHSEELGVPDEVVFQAISIEVNDRFWKNGDRQVDVTYRVGMVDLNCPWTGVLGGLLLSNINVAEDFKNAEDIPWPGEESEATVRVVGEGAGDFTYVQLWHAGHFVSYDMPRIEQKLVEHWIKNKPFGSD</sequence>